<dbReference type="InterPro" id="IPR038407">
    <property type="entry name" value="v-SNARE_N_sf"/>
</dbReference>
<comment type="similarity">
    <text evidence="2">Belongs to the VTI1 family.</text>
</comment>
<accession>A0A1R2C210</accession>
<dbReference type="PANTHER" id="PTHR21230:SF26">
    <property type="entry name" value="VESICLE TRANSPORT THROUGH INTERACTION WITH T-SNARES HOMOLOG 1A"/>
    <property type="match status" value="1"/>
</dbReference>
<dbReference type="SMART" id="SM00397">
    <property type="entry name" value="t_SNARE"/>
    <property type="match status" value="1"/>
</dbReference>
<dbReference type="OrthoDB" id="430637at2759"/>
<dbReference type="GO" id="GO:0012507">
    <property type="term" value="C:ER to Golgi transport vesicle membrane"/>
    <property type="evidence" value="ECO:0007669"/>
    <property type="project" value="TreeGrafter"/>
</dbReference>
<keyword evidence="8 10" id="KW-0472">Membrane</keyword>
<dbReference type="AlphaFoldDB" id="A0A1R2C210"/>
<feature type="domain" description="T-SNARE coiled-coil homology" evidence="11">
    <location>
        <begin position="113"/>
        <end position="175"/>
    </location>
</feature>
<dbReference type="SUPFAM" id="SSF47661">
    <property type="entry name" value="t-snare proteins"/>
    <property type="match status" value="1"/>
</dbReference>
<evidence type="ECO:0000256" key="2">
    <source>
        <dbReference type="ARBA" id="ARBA00006108"/>
    </source>
</evidence>
<dbReference type="InterPro" id="IPR007705">
    <property type="entry name" value="Vesicle_trsprt_v-SNARE_N"/>
</dbReference>
<gene>
    <name evidence="12" type="ORF">SteCoe_16054</name>
</gene>
<reference evidence="12 13" key="1">
    <citation type="submission" date="2016-11" db="EMBL/GenBank/DDBJ databases">
        <title>The macronuclear genome of Stentor coeruleus: a giant cell with tiny introns.</title>
        <authorList>
            <person name="Slabodnick M."/>
            <person name="Ruby J.G."/>
            <person name="Reiff S.B."/>
            <person name="Swart E.C."/>
            <person name="Gosai S."/>
            <person name="Prabakaran S."/>
            <person name="Witkowska E."/>
            <person name="Larue G.E."/>
            <person name="Fisher S."/>
            <person name="Freeman R.M."/>
            <person name="Gunawardena J."/>
            <person name="Chu W."/>
            <person name="Stover N.A."/>
            <person name="Gregory B.D."/>
            <person name="Nowacki M."/>
            <person name="Derisi J."/>
            <person name="Roy S.W."/>
            <person name="Marshall W.F."/>
            <person name="Sood P."/>
        </authorList>
    </citation>
    <scope>NUCLEOTIDE SEQUENCE [LARGE SCALE GENOMIC DNA]</scope>
    <source>
        <strain evidence="12">WM001</strain>
    </source>
</reference>
<sequence>MEIYRGHEQEFSKYISSANRKLNQYNSEGGSENLLSETRTALSEASKLVNMMENDLYGLGSNEASQLQNKFKKSKETLENLKSQLASAKDKKDREDLIGKNESNKRDKMLTNNQILQETGDVLESTNKLAIETEGIGYDALNSLKGQRRQIQGIGEKVNDVGANVSKADRIVFTMNNRRICMKIIMMGTIVLLVIAFAICLYIKVG</sequence>
<keyword evidence="13" id="KW-1185">Reference proteome</keyword>
<evidence type="ECO:0000313" key="13">
    <source>
        <dbReference type="Proteomes" id="UP000187209"/>
    </source>
</evidence>
<dbReference type="Gene3D" id="1.20.58.400">
    <property type="entry name" value="t-snare proteins"/>
    <property type="match status" value="1"/>
</dbReference>
<dbReference type="Pfam" id="PF05008">
    <property type="entry name" value="V-SNARE"/>
    <property type="match status" value="1"/>
</dbReference>
<dbReference type="EMBL" id="MPUH01000316">
    <property type="protein sequence ID" value="OMJ83074.1"/>
    <property type="molecule type" value="Genomic_DNA"/>
</dbReference>
<dbReference type="PROSITE" id="PS50192">
    <property type="entry name" value="T_SNARE"/>
    <property type="match status" value="1"/>
</dbReference>
<dbReference type="GO" id="GO:0005794">
    <property type="term" value="C:Golgi apparatus"/>
    <property type="evidence" value="ECO:0007669"/>
    <property type="project" value="TreeGrafter"/>
</dbReference>
<evidence type="ECO:0000256" key="8">
    <source>
        <dbReference type="ARBA" id="ARBA00023136"/>
    </source>
</evidence>
<feature type="coiled-coil region" evidence="9">
    <location>
        <begin position="64"/>
        <end position="98"/>
    </location>
</feature>
<evidence type="ECO:0000259" key="11">
    <source>
        <dbReference type="PROSITE" id="PS50192"/>
    </source>
</evidence>
<dbReference type="GO" id="GO:0000149">
    <property type="term" value="F:SNARE binding"/>
    <property type="evidence" value="ECO:0007669"/>
    <property type="project" value="TreeGrafter"/>
</dbReference>
<dbReference type="FunFam" id="1.20.5.110:FF:000002">
    <property type="entry name" value="Vesicle transport through interaction with t-SNAREsB"/>
    <property type="match status" value="1"/>
</dbReference>
<keyword evidence="4 10" id="KW-0812">Transmembrane</keyword>
<keyword evidence="5" id="KW-0653">Protein transport</keyword>
<organism evidence="12 13">
    <name type="scientific">Stentor coeruleus</name>
    <dbReference type="NCBI Taxonomy" id="5963"/>
    <lineage>
        <taxon>Eukaryota</taxon>
        <taxon>Sar</taxon>
        <taxon>Alveolata</taxon>
        <taxon>Ciliophora</taxon>
        <taxon>Postciliodesmatophora</taxon>
        <taxon>Heterotrichea</taxon>
        <taxon>Heterotrichida</taxon>
        <taxon>Stentoridae</taxon>
        <taxon>Stentor</taxon>
    </lineage>
</organism>
<dbReference type="GO" id="GO:0006906">
    <property type="term" value="P:vesicle fusion"/>
    <property type="evidence" value="ECO:0007669"/>
    <property type="project" value="TreeGrafter"/>
</dbReference>
<evidence type="ECO:0000256" key="3">
    <source>
        <dbReference type="ARBA" id="ARBA00022448"/>
    </source>
</evidence>
<dbReference type="GO" id="GO:0006886">
    <property type="term" value="P:intracellular protein transport"/>
    <property type="evidence" value="ECO:0007669"/>
    <property type="project" value="InterPro"/>
</dbReference>
<feature type="transmembrane region" description="Helical" evidence="10">
    <location>
        <begin position="184"/>
        <end position="205"/>
    </location>
</feature>
<dbReference type="PANTHER" id="PTHR21230">
    <property type="entry name" value="VESICLE TRANSPORT V-SNARE PROTEIN VTI1-RELATED"/>
    <property type="match status" value="1"/>
</dbReference>
<evidence type="ECO:0000256" key="6">
    <source>
        <dbReference type="ARBA" id="ARBA00022989"/>
    </source>
</evidence>
<dbReference type="InterPro" id="IPR000727">
    <property type="entry name" value="T_SNARE_dom"/>
</dbReference>
<evidence type="ECO:0000256" key="1">
    <source>
        <dbReference type="ARBA" id="ARBA00004211"/>
    </source>
</evidence>
<keyword evidence="7 9" id="KW-0175">Coiled coil</keyword>
<protein>
    <recommendedName>
        <fullName evidence="11">t-SNARE coiled-coil homology domain-containing protein</fullName>
    </recommendedName>
</protein>
<comment type="subcellular location">
    <subcellularLocation>
        <location evidence="1">Membrane</location>
        <topology evidence="1">Single-pass type IV membrane protein</topology>
    </subcellularLocation>
</comment>
<evidence type="ECO:0000256" key="10">
    <source>
        <dbReference type="SAM" id="Phobius"/>
    </source>
</evidence>
<proteinExistence type="inferred from homology"/>
<comment type="caution">
    <text evidence="12">The sequence shown here is derived from an EMBL/GenBank/DDBJ whole genome shotgun (WGS) entry which is preliminary data.</text>
</comment>
<dbReference type="GO" id="GO:0005484">
    <property type="term" value="F:SNAP receptor activity"/>
    <property type="evidence" value="ECO:0007669"/>
    <property type="project" value="TreeGrafter"/>
</dbReference>
<evidence type="ECO:0000256" key="7">
    <source>
        <dbReference type="ARBA" id="ARBA00023054"/>
    </source>
</evidence>
<evidence type="ECO:0000256" key="4">
    <source>
        <dbReference type="ARBA" id="ARBA00022692"/>
    </source>
</evidence>
<dbReference type="Pfam" id="PF12352">
    <property type="entry name" value="V-SNARE_C"/>
    <property type="match status" value="1"/>
</dbReference>
<name>A0A1R2C210_9CILI</name>
<evidence type="ECO:0000256" key="9">
    <source>
        <dbReference type="SAM" id="Coils"/>
    </source>
</evidence>
<evidence type="ECO:0000256" key="5">
    <source>
        <dbReference type="ARBA" id="ARBA00022927"/>
    </source>
</evidence>
<dbReference type="Proteomes" id="UP000187209">
    <property type="component" value="Unassembled WGS sequence"/>
</dbReference>
<keyword evidence="6 10" id="KW-1133">Transmembrane helix</keyword>
<keyword evidence="3" id="KW-0813">Transport</keyword>
<dbReference type="GO" id="GO:0031201">
    <property type="term" value="C:SNARE complex"/>
    <property type="evidence" value="ECO:0007669"/>
    <property type="project" value="TreeGrafter"/>
</dbReference>
<dbReference type="GO" id="GO:0031902">
    <property type="term" value="C:late endosome membrane"/>
    <property type="evidence" value="ECO:0007669"/>
    <property type="project" value="TreeGrafter"/>
</dbReference>
<evidence type="ECO:0000313" key="12">
    <source>
        <dbReference type="EMBL" id="OMJ83074.1"/>
    </source>
</evidence>
<dbReference type="GO" id="GO:0005789">
    <property type="term" value="C:endoplasmic reticulum membrane"/>
    <property type="evidence" value="ECO:0007669"/>
    <property type="project" value="TreeGrafter"/>
</dbReference>
<dbReference type="InterPro" id="IPR010989">
    <property type="entry name" value="SNARE"/>
</dbReference>
<dbReference type="Gene3D" id="1.20.5.110">
    <property type="match status" value="1"/>
</dbReference>
<dbReference type="SUPFAM" id="SSF58038">
    <property type="entry name" value="SNARE fusion complex"/>
    <property type="match status" value="1"/>
</dbReference>